<dbReference type="InterPro" id="IPR003439">
    <property type="entry name" value="ABC_transporter-like_ATP-bd"/>
</dbReference>
<dbReference type="Proteomes" id="UP000195787">
    <property type="component" value="Unassembled WGS sequence"/>
</dbReference>
<dbReference type="InterPro" id="IPR003593">
    <property type="entry name" value="AAA+_ATPase"/>
</dbReference>
<organism evidence="6 7">
    <name type="scientific">Agrococcus casei LMG 22410</name>
    <dbReference type="NCBI Taxonomy" id="1255656"/>
    <lineage>
        <taxon>Bacteria</taxon>
        <taxon>Bacillati</taxon>
        <taxon>Actinomycetota</taxon>
        <taxon>Actinomycetes</taxon>
        <taxon>Micrococcales</taxon>
        <taxon>Microbacteriaceae</taxon>
        <taxon>Agrococcus</taxon>
    </lineage>
</organism>
<dbReference type="Pfam" id="PF00005">
    <property type="entry name" value="ABC_tran"/>
    <property type="match status" value="1"/>
</dbReference>
<dbReference type="AlphaFoldDB" id="A0A1R4G9P9"/>
<name>A0A1R4G9P9_9MICO</name>
<reference evidence="6 7" key="1">
    <citation type="submission" date="2017-02" db="EMBL/GenBank/DDBJ databases">
        <authorList>
            <person name="Peterson S.W."/>
        </authorList>
    </citation>
    <scope>NUCLEOTIDE SEQUENCE [LARGE SCALE GENOMIC DNA]</scope>
    <source>
        <strain evidence="6 7">LMG 22410</strain>
    </source>
</reference>
<accession>A0A1R4G9P9</accession>
<dbReference type="Gene3D" id="3.40.50.300">
    <property type="entry name" value="P-loop containing nucleotide triphosphate hydrolases"/>
    <property type="match status" value="1"/>
</dbReference>
<evidence type="ECO:0000256" key="3">
    <source>
        <dbReference type="ARBA" id="ARBA00022741"/>
    </source>
</evidence>
<dbReference type="PROSITE" id="PS00211">
    <property type="entry name" value="ABC_TRANSPORTER_1"/>
    <property type="match status" value="1"/>
</dbReference>
<evidence type="ECO:0000256" key="2">
    <source>
        <dbReference type="ARBA" id="ARBA00022448"/>
    </source>
</evidence>
<dbReference type="EMBL" id="FUHU01000041">
    <property type="protein sequence ID" value="SJM64793.1"/>
    <property type="molecule type" value="Genomic_DNA"/>
</dbReference>
<keyword evidence="3" id="KW-0547">Nucleotide-binding</keyword>
<dbReference type="PANTHER" id="PTHR43335">
    <property type="entry name" value="ABC TRANSPORTER, ATP-BINDING PROTEIN"/>
    <property type="match status" value="1"/>
</dbReference>
<evidence type="ECO:0000313" key="7">
    <source>
        <dbReference type="Proteomes" id="UP000195787"/>
    </source>
</evidence>
<sequence length="213" mass="22560">MTDTVVELADVTKKLGHHEVLRGASIAVKRATSYAIVGANGSGKSVLLRHLCGLMLPSGGTVRFAPEFMGGGRRFPDRFGVMIDGPAYVAGFSAMKNLTALAAIRKRASKADCAKMLEQLGLDASSRKAARTFSLGMKQKLGLAQAMIEQPEVLILDEPFNALDAESVQMLTALLDEFRAGGGTVVFTSHRGEDIDAIADEVHELDGGALTKA</sequence>
<feature type="domain" description="ABC transporter" evidence="5">
    <location>
        <begin position="6"/>
        <end position="213"/>
    </location>
</feature>
<dbReference type="PROSITE" id="PS50893">
    <property type="entry name" value="ABC_TRANSPORTER_2"/>
    <property type="match status" value="1"/>
</dbReference>
<dbReference type="InterPro" id="IPR027417">
    <property type="entry name" value="P-loop_NTPase"/>
</dbReference>
<keyword evidence="2" id="KW-0813">Transport</keyword>
<evidence type="ECO:0000256" key="4">
    <source>
        <dbReference type="ARBA" id="ARBA00022840"/>
    </source>
</evidence>
<protein>
    <submittedName>
        <fullName evidence="6">ABC transporter, ATP-binding protein</fullName>
    </submittedName>
</protein>
<keyword evidence="7" id="KW-1185">Reference proteome</keyword>
<comment type="similarity">
    <text evidence="1">Belongs to the ABC transporter superfamily.</text>
</comment>
<proteinExistence type="inferred from homology"/>
<dbReference type="InterPro" id="IPR017871">
    <property type="entry name" value="ABC_transporter-like_CS"/>
</dbReference>
<dbReference type="GO" id="GO:0005524">
    <property type="term" value="F:ATP binding"/>
    <property type="evidence" value="ECO:0007669"/>
    <property type="project" value="UniProtKB-KW"/>
</dbReference>
<evidence type="ECO:0000256" key="1">
    <source>
        <dbReference type="ARBA" id="ARBA00005417"/>
    </source>
</evidence>
<dbReference type="SMART" id="SM00382">
    <property type="entry name" value="AAA"/>
    <property type="match status" value="1"/>
</dbReference>
<keyword evidence="4 6" id="KW-0067">ATP-binding</keyword>
<gene>
    <name evidence="6" type="ORF">CZ674_10095</name>
</gene>
<dbReference type="GO" id="GO:0016887">
    <property type="term" value="F:ATP hydrolysis activity"/>
    <property type="evidence" value="ECO:0007669"/>
    <property type="project" value="InterPro"/>
</dbReference>
<evidence type="ECO:0000259" key="5">
    <source>
        <dbReference type="PROSITE" id="PS50893"/>
    </source>
</evidence>
<dbReference type="SUPFAM" id="SSF52540">
    <property type="entry name" value="P-loop containing nucleoside triphosphate hydrolases"/>
    <property type="match status" value="1"/>
</dbReference>
<evidence type="ECO:0000313" key="6">
    <source>
        <dbReference type="EMBL" id="SJM64793.1"/>
    </source>
</evidence>
<dbReference type="PANTHER" id="PTHR43335:SF11">
    <property type="entry name" value="ABC TRANSPORTER RELATED"/>
    <property type="match status" value="1"/>
</dbReference>